<evidence type="ECO:0000256" key="1">
    <source>
        <dbReference type="PROSITE-ProRule" id="PRU00182"/>
    </source>
</evidence>
<dbReference type="SMART" id="SM00363">
    <property type="entry name" value="S4"/>
    <property type="match status" value="1"/>
</dbReference>
<dbReference type="RefSeq" id="WP_187708391.1">
    <property type="nucleotide sequence ID" value="NZ_CP060782.1"/>
</dbReference>
<keyword evidence="1" id="KW-0694">RNA-binding</keyword>
<evidence type="ECO:0000313" key="3">
    <source>
        <dbReference type="EMBL" id="QNP45435.1"/>
    </source>
</evidence>
<dbReference type="Gene3D" id="3.10.290.10">
    <property type="entry name" value="RNA-binding S4 domain"/>
    <property type="match status" value="1"/>
</dbReference>
<dbReference type="CDD" id="cd00165">
    <property type="entry name" value="S4"/>
    <property type="match status" value="1"/>
</dbReference>
<keyword evidence="4" id="KW-1185">Reference proteome</keyword>
<sequence>MRLDLYLHRIRLVKSRTSAQSLIETGYVRVDGKRIEKTSEQVDVGNVIALPLQERVRVLKVIELPARRGPAAEARRHYEELEPDPGN</sequence>
<gene>
    <name evidence="3" type="ORF">H9L14_12710</name>
</gene>
<protein>
    <submittedName>
        <fullName evidence="3">RNA-binding S4 domain-containing protein</fullName>
    </submittedName>
</protein>
<dbReference type="Proteomes" id="UP000516105">
    <property type="component" value="Chromosome"/>
</dbReference>
<evidence type="ECO:0000259" key="2">
    <source>
        <dbReference type="SMART" id="SM00363"/>
    </source>
</evidence>
<dbReference type="SUPFAM" id="SSF55174">
    <property type="entry name" value="Alpha-L RNA-binding motif"/>
    <property type="match status" value="1"/>
</dbReference>
<name>A0ABX6T8U9_9SPHN</name>
<dbReference type="EMBL" id="CP060782">
    <property type="protein sequence ID" value="QNP45435.1"/>
    <property type="molecule type" value="Genomic_DNA"/>
</dbReference>
<dbReference type="InterPro" id="IPR002942">
    <property type="entry name" value="S4_RNA-bd"/>
</dbReference>
<accession>A0ABX6T8U9</accession>
<organism evidence="3 4">
    <name type="scientific">Sphingomonas sediminicola</name>
    <dbReference type="NCBI Taxonomy" id="386874"/>
    <lineage>
        <taxon>Bacteria</taxon>
        <taxon>Pseudomonadati</taxon>
        <taxon>Pseudomonadota</taxon>
        <taxon>Alphaproteobacteria</taxon>
        <taxon>Sphingomonadales</taxon>
        <taxon>Sphingomonadaceae</taxon>
        <taxon>Sphingomonas</taxon>
    </lineage>
</organism>
<proteinExistence type="predicted"/>
<dbReference type="InterPro" id="IPR036986">
    <property type="entry name" value="S4_RNA-bd_sf"/>
</dbReference>
<dbReference type="PROSITE" id="PS50889">
    <property type="entry name" value="S4"/>
    <property type="match status" value="1"/>
</dbReference>
<dbReference type="Pfam" id="PF01479">
    <property type="entry name" value="S4"/>
    <property type="match status" value="1"/>
</dbReference>
<evidence type="ECO:0000313" key="4">
    <source>
        <dbReference type="Proteomes" id="UP000516105"/>
    </source>
</evidence>
<reference evidence="3 4" key="1">
    <citation type="submission" date="2020-08" db="EMBL/GenBank/DDBJ databases">
        <title>Genome sequence of Sphingomonas sediminicola KACC 15039T.</title>
        <authorList>
            <person name="Hyun D.-W."/>
            <person name="Bae J.-W."/>
        </authorList>
    </citation>
    <scope>NUCLEOTIDE SEQUENCE [LARGE SCALE GENOMIC DNA]</scope>
    <source>
        <strain evidence="3 4">KACC 15039</strain>
    </source>
</reference>
<feature type="domain" description="RNA-binding S4" evidence="2">
    <location>
        <begin position="1"/>
        <end position="63"/>
    </location>
</feature>